<accession>A0ABR3V4F8</accession>
<gene>
    <name evidence="2" type="ORF">VTJ49DRAFT_5330</name>
</gene>
<evidence type="ECO:0000313" key="2">
    <source>
        <dbReference type="EMBL" id="KAL1836296.1"/>
    </source>
</evidence>
<evidence type="ECO:0000256" key="1">
    <source>
        <dbReference type="SAM" id="MobiDB-lite"/>
    </source>
</evidence>
<dbReference type="Proteomes" id="UP001583172">
    <property type="component" value="Unassembled WGS sequence"/>
</dbReference>
<keyword evidence="3" id="KW-1185">Reference proteome</keyword>
<proteinExistence type="predicted"/>
<name>A0ABR3V4F8_HUMIN</name>
<reference evidence="2 3" key="1">
    <citation type="journal article" date="2024" name="Commun. Biol.">
        <title>Comparative genomic analysis of thermophilic fungi reveals convergent evolutionary adaptations and gene losses.</title>
        <authorList>
            <person name="Steindorff A.S."/>
            <person name="Aguilar-Pontes M.V."/>
            <person name="Robinson A.J."/>
            <person name="Andreopoulos B."/>
            <person name="LaButti K."/>
            <person name="Kuo A."/>
            <person name="Mondo S."/>
            <person name="Riley R."/>
            <person name="Otillar R."/>
            <person name="Haridas S."/>
            <person name="Lipzen A."/>
            <person name="Grimwood J."/>
            <person name="Schmutz J."/>
            <person name="Clum A."/>
            <person name="Reid I.D."/>
            <person name="Moisan M.C."/>
            <person name="Butler G."/>
            <person name="Nguyen T.T.M."/>
            <person name="Dewar K."/>
            <person name="Conant G."/>
            <person name="Drula E."/>
            <person name="Henrissat B."/>
            <person name="Hansel C."/>
            <person name="Singer S."/>
            <person name="Hutchinson M.I."/>
            <person name="de Vries R.P."/>
            <person name="Natvig D.O."/>
            <person name="Powell A.J."/>
            <person name="Tsang A."/>
            <person name="Grigoriev I.V."/>
        </authorList>
    </citation>
    <scope>NUCLEOTIDE SEQUENCE [LARGE SCALE GENOMIC DNA]</scope>
    <source>
        <strain evidence="2 3">CBS 620.91</strain>
    </source>
</reference>
<feature type="region of interest" description="Disordered" evidence="1">
    <location>
        <begin position="21"/>
        <end position="47"/>
    </location>
</feature>
<evidence type="ECO:0000313" key="3">
    <source>
        <dbReference type="Proteomes" id="UP001583172"/>
    </source>
</evidence>
<comment type="caution">
    <text evidence="2">The sequence shown here is derived from an EMBL/GenBank/DDBJ whole genome shotgun (WGS) entry which is preliminary data.</text>
</comment>
<sequence length="160" mass="17925">MITNVNLNGLVGPAWIALDDIDPVNPGPNGSNPPGANPRPQPKRAMDSLSPFDIERLHIHSKQKHFLLQAGREAAGKAWRRLRCFYTTCDDVVSGDLSSQREPNMAAKPILWRTEENLHYVLDRELGRLIGTENGLQDGEVEEWQGVKPRDAAILQWLQV</sequence>
<protein>
    <submittedName>
        <fullName evidence="2">Uncharacterized protein</fullName>
    </submittedName>
</protein>
<dbReference type="EMBL" id="JAZGSY010000433">
    <property type="protein sequence ID" value="KAL1836296.1"/>
    <property type="molecule type" value="Genomic_DNA"/>
</dbReference>
<organism evidence="2 3">
    <name type="scientific">Humicola insolens</name>
    <name type="common">Soft-rot fungus</name>
    <dbReference type="NCBI Taxonomy" id="85995"/>
    <lineage>
        <taxon>Eukaryota</taxon>
        <taxon>Fungi</taxon>
        <taxon>Dikarya</taxon>
        <taxon>Ascomycota</taxon>
        <taxon>Pezizomycotina</taxon>
        <taxon>Sordariomycetes</taxon>
        <taxon>Sordariomycetidae</taxon>
        <taxon>Sordariales</taxon>
        <taxon>Chaetomiaceae</taxon>
        <taxon>Mycothermus</taxon>
    </lineage>
</organism>
<feature type="compositionally biased region" description="Low complexity" evidence="1">
    <location>
        <begin position="23"/>
        <end position="34"/>
    </location>
</feature>